<dbReference type="AlphaFoldDB" id="A0A450T8Q9"/>
<dbReference type="EMBL" id="CAADEZ010000323">
    <property type="protein sequence ID" value="VFJ63072.1"/>
    <property type="molecule type" value="Genomic_DNA"/>
</dbReference>
<dbReference type="EMBL" id="CAADFL010000316">
    <property type="protein sequence ID" value="VFK14324.1"/>
    <property type="molecule type" value="Genomic_DNA"/>
</dbReference>
<accession>A0A450T8Q9</accession>
<name>A0A450T8Q9_9GAMM</name>
<evidence type="ECO:0000313" key="2">
    <source>
        <dbReference type="EMBL" id="VFJ63072.1"/>
    </source>
</evidence>
<proteinExistence type="predicted"/>
<evidence type="ECO:0008006" key="4">
    <source>
        <dbReference type="Google" id="ProtNLM"/>
    </source>
</evidence>
<organism evidence="2">
    <name type="scientific">Candidatus Kentrum sp. FM</name>
    <dbReference type="NCBI Taxonomy" id="2126340"/>
    <lineage>
        <taxon>Bacteria</taxon>
        <taxon>Pseudomonadati</taxon>
        <taxon>Pseudomonadota</taxon>
        <taxon>Gammaproteobacteria</taxon>
        <taxon>Candidatus Kentrum</taxon>
    </lineage>
</organism>
<evidence type="ECO:0000313" key="1">
    <source>
        <dbReference type="EMBL" id="VFJ62611.1"/>
    </source>
</evidence>
<dbReference type="InterPro" id="IPR014710">
    <property type="entry name" value="RmlC-like_jellyroll"/>
</dbReference>
<gene>
    <name evidence="2" type="ORF">BECKFM1743A_GA0114220_103235</name>
    <name evidence="3" type="ORF">BECKFM1743B_GA0114221_103165</name>
    <name evidence="1" type="ORF">BECKFM1743C_GA0114222_103205</name>
</gene>
<dbReference type="SUPFAM" id="SSF51206">
    <property type="entry name" value="cAMP-binding domain-like"/>
    <property type="match status" value="1"/>
</dbReference>
<sequence>MGGTPVTKTIAALTDGEMLLLTTSAYRKMFKQEPELAMHLLQDIAKLLAIRLIRDQEIQAGQ</sequence>
<dbReference type="EMBL" id="CAADFA010000320">
    <property type="protein sequence ID" value="VFJ62611.1"/>
    <property type="molecule type" value="Genomic_DNA"/>
</dbReference>
<protein>
    <recommendedName>
        <fullName evidence="4">Cyclic nucleotide-binding domain-containing protein</fullName>
    </recommendedName>
</protein>
<dbReference type="InterPro" id="IPR018490">
    <property type="entry name" value="cNMP-bd_dom_sf"/>
</dbReference>
<reference evidence="2" key="1">
    <citation type="submission" date="2019-02" db="EMBL/GenBank/DDBJ databases">
        <authorList>
            <person name="Gruber-Vodicka R. H."/>
            <person name="Seah K. B. B."/>
        </authorList>
    </citation>
    <scope>NUCLEOTIDE SEQUENCE</scope>
    <source>
        <strain evidence="2">BECK_BZ163</strain>
        <strain evidence="3">BECK_BZ164</strain>
        <strain evidence="1">BECK_BZ165</strain>
    </source>
</reference>
<evidence type="ECO:0000313" key="3">
    <source>
        <dbReference type="EMBL" id="VFK14324.1"/>
    </source>
</evidence>
<dbReference type="Gene3D" id="2.60.120.10">
    <property type="entry name" value="Jelly Rolls"/>
    <property type="match status" value="1"/>
</dbReference>